<feature type="compositionally biased region" description="Low complexity" evidence="1">
    <location>
        <begin position="247"/>
        <end position="268"/>
    </location>
</feature>
<feature type="chain" id="PRO_5007297790" description="Chitin-binding type-4 domain-containing protein" evidence="2">
    <location>
        <begin position="22"/>
        <end position="409"/>
    </location>
</feature>
<dbReference type="Proteomes" id="UP000073492">
    <property type="component" value="Unassembled WGS sequence"/>
</dbReference>
<dbReference type="OrthoDB" id="2342176at2759"/>
<organism evidence="3 4">
    <name type="scientific">Pseudocercospora musae</name>
    <dbReference type="NCBI Taxonomy" id="113226"/>
    <lineage>
        <taxon>Eukaryota</taxon>
        <taxon>Fungi</taxon>
        <taxon>Dikarya</taxon>
        <taxon>Ascomycota</taxon>
        <taxon>Pezizomycotina</taxon>
        <taxon>Dothideomycetes</taxon>
        <taxon>Dothideomycetidae</taxon>
        <taxon>Mycosphaerellales</taxon>
        <taxon>Mycosphaerellaceae</taxon>
        <taxon>Pseudocercospora</taxon>
    </lineage>
</organism>
<dbReference type="PANTHER" id="PTHR36182:SF2">
    <property type="entry name" value="LYTIC POLYSACCHARIDE MONOOXYGENASE"/>
    <property type="match status" value="1"/>
</dbReference>
<feature type="region of interest" description="Disordered" evidence="1">
    <location>
        <begin position="296"/>
        <end position="339"/>
    </location>
</feature>
<evidence type="ECO:0000313" key="3">
    <source>
        <dbReference type="EMBL" id="KXT19005.1"/>
    </source>
</evidence>
<proteinExistence type="predicted"/>
<dbReference type="AlphaFoldDB" id="A0A139IW87"/>
<evidence type="ECO:0000256" key="1">
    <source>
        <dbReference type="SAM" id="MobiDB-lite"/>
    </source>
</evidence>
<dbReference type="Gene3D" id="2.70.50.70">
    <property type="match status" value="1"/>
</dbReference>
<reference evidence="3 4" key="1">
    <citation type="submission" date="2015-07" db="EMBL/GenBank/DDBJ databases">
        <title>Comparative genomics of the Sigatoka disease complex on banana suggests a link between parallel evolutionary changes in Pseudocercospora fijiensis and Pseudocercospora eumusae and increased virulence on the banana host.</title>
        <authorList>
            <person name="Chang T.-C."/>
            <person name="Salvucci A."/>
            <person name="Crous P.W."/>
            <person name="Stergiopoulos I."/>
        </authorList>
    </citation>
    <scope>NUCLEOTIDE SEQUENCE [LARGE SCALE GENOMIC DNA]</scope>
    <source>
        <strain evidence="3 4">CBS 116634</strain>
    </source>
</reference>
<keyword evidence="2" id="KW-0732">Signal</keyword>
<sequence>MFSKTATLALAALAFCSTSTAHMIMVQPKPFNAKTINNSPLVGVKPGSATSDFPCKVGKAGPKYDDASVSMNHMKVGDTQKLTFEGSASHGGGTCLLSVSLDQYPDENSVWKIIQTYEGGCPTAADGNDGASNFTFSIPNEIPNGPSTLSWIWYNKIGNREIYMNCAPIWTESSAGTNETYNTLPDAYFINLPPEECSSVETTDLEIPHPGKYMTVLQNTLKAATGPSCQASAAAQTKGVSGGAPSYGGTSSSASAPASSSAQPTSAAGYGGTGSASGSAPAYTSAPSSYFGAPAYSSAASPSTQAPGSSTFPQTTPAAGEGIYGPATTPASAAAPAGTDSTACSQDGFVCRGTKQFGQCASGQLIGGWRDMAVGTECQNNAIVKVKRDDMRHAHVRRHVQNAVLRRAA</sequence>
<dbReference type="EMBL" id="LFZO01000001">
    <property type="protein sequence ID" value="KXT19005.1"/>
    <property type="molecule type" value="Genomic_DNA"/>
</dbReference>
<keyword evidence="4" id="KW-1185">Reference proteome</keyword>
<evidence type="ECO:0008006" key="5">
    <source>
        <dbReference type="Google" id="ProtNLM"/>
    </source>
</evidence>
<feature type="signal peptide" evidence="2">
    <location>
        <begin position="1"/>
        <end position="21"/>
    </location>
</feature>
<evidence type="ECO:0000256" key="2">
    <source>
        <dbReference type="SAM" id="SignalP"/>
    </source>
</evidence>
<gene>
    <name evidence="3" type="ORF">AC579_8729</name>
</gene>
<name>A0A139IW87_9PEZI</name>
<dbReference type="STRING" id="113226.A0A139IW87"/>
<comment type="caution">
    <text evidence="3">The sequence shown here is derived from an EMBL/GenBank/DDBJ whole genome shotgun (WGS) entry which is preliminary data.</text>
</comment>
<feature type="region of interest" description="Disordered" evidence="1">
    <location>
        <begin position="240"/>
        <end position="278"/>
    </location>
</feature>
<evidence type="ECO:0000313" key="4">
    <source>
        <dbReference type="Proteomes" id="UP000073492"/>
    </source>
</evidence>
<accession>A0A139IW87</accession>
<feature type="compositionally biased region" description="Low complexity" evidence="1">
    <location>
        <begin position="325"/>
        <end position="339"/>
    </location>
</feature>
<dbReference type="PANTHER" id="PTHR36182">
    <property type="entry name" value="PROTEIN, PUTATIVE (AFU_ORTHOLOGUE AFUA_6G10930)-RELATED"/>
    <property type="match status" value="1"/>
</dbReference>
<protein>
    <recommendedName>
        <fullName evidence="5">Chitin-binding type-4 domain-containing protein</fullName>
    </recommendedName>
</protein>
<feature type="compositionally biased region" description="Low complexity" evidence="1">
    <location>
        <begin position="296"/>
        <end position="311"/>
    </location>
</feature>